<name>A0A1Z4C369_9GAMM</name>
<dbReference type="EMBL" id="CP022129">
    <property type="protein sequence ID" value="ASF47964.1"/>
    <property type="molecule type" value="Genomic_DNA"/>
</dbReference>
<dbReference type="SUPFAM" id="SSF48452">
    <property type="entry name" value="TPR-like"/>
    <property type="match status" value="2"/>
</dbReference>
<dbReference type="Pfam" id="PF13424">
    <property type="entry name" value="TPR_12"/>
    <property type="match status" value="1"/>
</dbReference>
<dbReference type="InterPro" id="IPR019734">
    <property type="entry name" value="TPR_rpt"/>
</dbReference>
<dbReference type="PANTHER" id="PTHR19959:SF119">
    <property type="entry name" value="FUNGAL LIPASE-LIKE DOMAIN-CONTAINING PROTEIN"/>
    <property type="match status" value="1"/>
</dbReference>
<evidence type="ECO:0000313" key="2">
    <source>
        <dbReference type="Proteomes" id="UP000197019"/>
    </source>
</evidence>
<accession>A0A1Z4C369</accession>
<dbReference type="Pfam" id="PF13374">
    <property type="entry name" value="TPR_10"/>
    <property type="match status" value="4"/>
</dbReference>
<dbReference type="SMART" id="SM00028">
    <property type="entry name" value="TPR"/>
    <property type="match status" value="6"/>
</dbReference>
<reference evidence="1 2" key="1">
    <citation type="submission" date="2017-06" db="EMBL/GenBank/DDBJ databases">
        <title>Genome Sequencing of the methanotroph Methylovulum psychrotolerants str. HV10-M2 isolated from a high-altitude environment.</title>
        <authorList>
            <person name="Mateos-Rivera A."/>
        </authorList>
    </citation>
    <scope>NUCLEOTIDE SEQUENCE [LARGE SCALE GENOMIC DNA]</scope>
    <source>
        <strain evidence="1 2">HV10_M2</strain>
    </source>
</reference>
<dbReference type="PANTHER" id="PTHR19959">
    <property type="entry name" value="KINESIN LIGHT CHAIN"/>
    <property type="match status" value="1"/>
</dbReference>
<dbReference type="Gene3D" id="1.25.40.10">
    <property type="entry name" value="Tetratricopeptide repeat domain"/>
    <property type="match status" value="2"/>
</dbReference>
<protein>
    <recommendedName>
        <fullName evidence="3">Tetratricopeptide repeat protein</fullName>
    </recommendedName>
</protein>
<evidence type="ECO:0000313" key="1">
    <source>
        <dbReference type="EMBL" id="ASF47964.1"/>
    </source>
</evidence>
<dbReference type="Proteomes" id="UP000197019">
    <property type="component" value="Chromosome"/>
</dbReference>
<sequence length="934" mass="102893">MSCNRPSEEVVNGTSCLVADGFKLCPFVFDRVKVCPANHKPASPLRMPSKRWQANSGMPESQLLRADEALVPFDAAQQPSLDLLNTWLDAQWPTAVRLLTGAGGLGKTRLALELCRQRQAAGWCCGFLDKDHAAKDMALFWDELRQQQQAVLVVLDYAETRQTVLLALVKALLQNPSPHPVRLLLLARGGGEWWDNLPSKDADCEMLLVSYATSGPYLLPALYLDASSRRLAYQQALQAYAEALGRPATQYIPDLAGEHFAKPLYLQMAALLALFDEYPQTAEGLTRALLNHERRYWAQALTDSDLPKPEILAQQLLALATLAGGFAAPNQAHNYWGAVSDYPLQPLEMAVLFNALTPLYPGSGNQRLPAMQPDLLGEALVAQTLLQAQGARLLDAVLREDALQYSALTVLARLSGHRPDVEGVLVAGLIRNFGKCCRTILVVAVETPGKLTALACAAFRGLTPAGQSHAAGLLSGFFKHESVELGYLAYEVALSEKNKADKKLAKKPKDIGAKEGYAQSLGNLSVALYRIGKNDETVSFTQQVVAIYKQLAEKNPDRFEPDYAKSLNNYAAFLRDAGQYAEAQGFAQQALAIRKRLAEKNPDRFEPDYASSLSSYASCLSDAGQYAEAQGFVQQALAIRKRLAEKNPDRFEPDHASSLSSYANRLGEAGQYAEALGFAQQALAIRKRLAEKNPDRFEPDHAISLNNYANRLSDAGQYAEAQGFAQQALAIRKRLVEKNPDRFEPDYAVSLNNYANSLSDVGQYAEARGFAQQALAIDERLAVKTPARYEFDAYSSYCNMRFLHWLAEVKPVNSGWAEPLPPLPSAIAAHQQALLKFYAAVLQACLAVSPRQHSEGFQQALAVWQALAPAQQNPILGYYLCAWGWLNHHEPTALTGSAGAEVWRRFCQQRQGRLPHWLYTVAERLNFTWPDEAA</sequence>
<evidence type="ECO:0008006" key="3">
    <source>
        <dbReference type="Google" id="ProtNLM"/>
    </source>
</evidence>
<keyword evidence="2" id="KW-1185">Reference proteome</keyword>
<organism evidence="1 2">
    <name type="scientific">Methylovulum psychrotolerans</name>
    <dbReference type="NCBI Taxonomy" id="1704499"/>
    <lineage>
        <taxon>Bacteria</taxon>
        <taxon>Pseudomonadati</taxon>
        <taxon>Pseudomonadota</taxon>
        <taxon>Gammaproteobacteria</taxon>
        <taxon>Methylococcales</taxon>
        <taxon>Methylococcaceae</taxon>
        <taxon>Methylovulum</taxon>
    </lineage>
</organism>
<dbReference type="RefSeq" id="WP_088620834.1">
    <property type="nucleotide sequence ID" value="NZ_CP022129.1"/>
</dbReference>
<dbReference type="OrthoDB" id="9801609at2"/>
<dbReference type="AlphaFoldDB" id="A0A1Z4C369"/>
<dbReference type="KEGG" id="mpsy:CEK71_18875"/>
<gene>
    <name evidence="1" type="ORF">CEK71_18875</name>
</gene>
<proteinExistence type="predicted"/>
<dbReference type="InterPro" id="IPR011990">
    <property type="entry name" value="TPR-like_helical_dom_sf"/>
</dbReference>